<accession>A0AA36BIX2</accession>
<organism evidence="1 2">
    <name type="scientific">Octopus vulgaris</name>
    <name type="common">Common octopus</name>
    <dbReference type="NCBI Taxonomy" id="6645"/>
    <lineage>
        <taxon>Eukaryota</taxon>
        <taxon>Metazoa</taxon>
        <taxon>Spiralia</taxon>
        <taxon>Lophotrochozoa</taxon>
        <taxon>Mollusca</taxon>
        <taxon>Cephalopoda</taxon>
        <taxon>Coleoidea</taxon>
        <taxon>Octopodiformes</taxon>
        <taxon>Octopoda</taxon>
        <taxon>Incirrata</taxon>
        <taxon>Octopodidae</taxon>
        <taxon>Octopus</taxon>
    </lineage>
</organism>
<evidence type="ECO:0000313" key="2">
    <source>
        <dbReference type="Proteomes" id="UP001162480"/>
    </source>
</evidence>
<dbReference type="EMBL" id="OX597828">
    <property type="protein sequence ID" value="CAI9734267.1"/>
    <property type="molecule type" value="Genomic_DNA"/>
</dbReference>
<name>A0AA36BIX2_OCTVU</name>
<sequence length="80" mass="9486">MLKKHISYKPKLSMIRKQFRIILLGIQEEAFHSEVTIHTARRRKVWQVPISSSKPKPFRCASPFIIFVKGSRHIDRLLLF</sequence>
<dbReference type="Proteomes" id="UP001162480">
    <property type="component" value="Chromosome 15"/>
</dbReference>
<protein>
    <submittedName>
        <fullName evidence="1">Uncharacterized protein</fullName>
    </submittedName>
</protein>
<proteinExistence type="predicted"/>
<gene>
    <name evidence="1" type="ORF">OCTVUL_1B000318</name>
</gene>
<dbReference type="AlphaFoldDB" id="A0AA36BIX2"/>
<keyword evidence="2" id="KW-1185">Reference proteome</keyword>
<reference evidence="1" key="1">
    <citation type="submission" date="2023-08" db="EMBL/GenBank/DDBJ databases">
        <authorList>
            <person name="Alioto T."/>
            <person name="Alioto T."/>
            <person name="Gomez Garrido J."/>
        </authorList>
    </citation>
    <scope>NUCLEOTIDE SEQUENCE</scope>
</reference>
<evidence type="ECO:0000313" key="1">
    <source>
        <dbReference type="EMBL" id="CAI9734267.1"/>
    </source>
</evidence>